<evidence type="ECO:0000256" key="5">
    <source>
        <dbReference type="ARBA" id="ARBA00023136"/>
    </source>
</evidence>
<comment type="subcellular location">
    <subcellularLocation>
        <location evidence="1">Cell membrane</location>
        <topology evidence="1">Peripheral membrane protein</topology>
        <orientation evidence="1">Cytoplasmic side</orientation>
    </subcellularLocation>
</comment>
<dbReference type="InterPro" id="IPR027417">
    <property type="entry name" value="P-loop_NTPase"/>
</dbReference>
<organism evidence="7 8">
    <name type="scientific">Gluconobacter japonicus</name>
    <dbReference type="NCBI Taxonomy" id="376620"/>
    <lineage>
        <taxon>Bacteria</taxon>
        <taxon>Pseudomonadati</taxon>
        <taxon>Pseudomonadota</taxon>
        <taxon>Alphaproteobacteria</taxon>
        <taxon>Acetobacterales</taxon>
        <taxon>Acetobacteraceae</taxon>
        <taxon>Gluconobacter</taxon>
    </lineage>
</organism>
<evidence type="ECO:0000256" key="3">
    <source>
        <dbReference type="ARBA" id="ARBA00022741"/>
    </source>
</evidence>
<keyword evidence="5" id="KW-0472">Membrane</keyword>
<feature type="domain" description="SRP54-type proteins GTP-binding" evidence="6">
    <location>
        <begin position="109"/>
        <end position="296"/>
    </location>
</feature>
<dbReference type="PANTHER" id="PTHR43134">
    <property type="entry name" value="SIGNAL RECOGNITION PARTICLE RECEPTOR SUBUNIT ALPHA"/>
    <property type="match status" value="1"/>
</dbReference>
<dbReference type="PANTHER" id="PTHR43134:SF1">
    <property type="entry name" value="SIGNAL RECOGNITION PARTICLE RECEPTOR SUBUNIT ALPHA"/>
    <property type="match status" value="1"/>
</dbReference>
<evidence type="ECO:0000313" key="8">
    <source>
        <dbReference type="Proteomes" id="UP001156613"/>
    </source>
</evidence>
<dbReference type="RefSeq" id="WP_062502598.1">
    <property type="nucleotide sequence ID" value="NZ_BEWO01000037.1"/>
</dbReference>
<dbReference type="Proteomes" id="UP001156613">
    <property type="component" value="Unassembled WGS sequence"/>
</dbReference>
<name>A0ABQ5WIV1_GLUJA</name>
<evidence type="ECO:0000256" key="2">
    <source>
        <dbReference type="ARBA" id="ARBA00008531"/>
    </source>
</evidence>
<gene>
    <name evidence="7" type="ORF">GCM10010937_15140</name>
</gene>
<evidence type="ECO:0000259" key="6">
    <source>
        <dbReference type="SMART" id="SM00962"/>
    </source>
</evidence>
<keyword evidence="8" id="KW-1185">Reference proteome</keyword>
<dbReference type="InterPro" id="IPR000897">
    <property type="entry name" value="SRP54_GTPase_dom"/>
</dbReference>
<dbReference type="Pfam" id="PF00448">
    <property type="entry name" value="SRP54"/>
    <property type="match status" value="1"/>
</dbReference>
<sequence>MRIKLIRGASMSVAMATLRETLGEEAFILSSRIMPDGEIELTAALDPEEGEAKEIIKPSFSVPATPRKSLHDWHGLDLGCLVGKEPDLDYEKFLSENISFETLNLSVNAPPLMVCGTPGSGKTLTIARLATRLALTGASPLVMTTDTERSGALEQLAACTRILGLDLIAVESSEMLENLCRTKRGRTPILIDTAATVPFDEKGMKVLATLQRAAQADLTLVHPAGEDAIETEETVSWFRKNGVCKMIVSRTDCARRLGGIVRSAMAGMSLVEASTGSQLIGGLRTLDAASLNELMTFKWEAASKVAADGTSKTLSPNSIPVVSKRPTHSGSGVIKMNASSVTGAAALMKHIAAQGSV</sequence>
<reference evidence="8" key="1">
    <citation type="journal article" date="2019" name="Int. J. Syst. Evol. Microbiol.">
        <title>The Global Catalogue of Microorganisms (GCM) 10K type strain sequencing project: providing services to taxonomists for standard genome sequencing and annotation.</title>
        <authorList>
            <consortium name="The Broad Institute Genomics Platform"/>
            <consortium name="The Broad Institute Genome Sequencing Center for Infectious Disease"/>
            <person name="Wu L."/>
            <person name="Ma J."/>
        </authorList>
    </citation>
    <scope>NUCLEOTIDE SEQUENCE [LARGE SCALE GENOMIC DNA]</scope>
    <source>
        <strain evidence="8">NBRC 3271</strain>
    </source>
</reference>
<comment type="similarity">
    <text evidence="2">Belongs to the GTP-binding SRP family.</text>
</comment>
<evidence type="ECO:0000256" key="4">
    <source>
        <dbReference type="ARBA" id="ARBA00023134"/>
    </source>
</evidence>
<dbReference type="Gene3D" id="3.40.50.300">
    <property type="entry name" value="P-loop containing nucleotide triphosphate hydrolases"/>
    <property type="match status" value="1"/>
</dbReference>
<dbReference type="SUPFAM" id="SSF52540">
    <property type="entry name" value="P-loop containing nucleoside triphosphate hydrolases"/>
    <property type="match status" value="1"/>
</dbReference>
<dbReference type="EMBL" id="BSNT01000053">
    <property type="protein sequence ID" value="GLQ59711.1"/>
    <property type="molecule type" value="Genomic_DNA"/>
</dbReference>
<accession>A0ABQ5WIV1</accession>
<protein>
    <submittedName>
        <fullName evidence="7">GTP-binding protein</fullName>
    </submittedName>
</protein>
<proteinExistence type="inferred from homology"/>
<dbReference type="SMART" id="SM00962">
    <property type="entry name" value="SRP54"/>
    <property type="match status" value="1"/>
</dbReference>
<keyword evidence="3" id="KW-0547">Nucleotide-binding</keyword>
<evidence type="ECO:0000256" key="1">
    <source>
        <dbReference type="ARBA" id="ARBA00004413"/>
    </source>
</evidence>
<comment type="caution">
    <text evidence="7">The sequence shown here is derived from an EMBL/GenBank/DDBJ whole genome shotgun (WGS) entry which is preliminary data.</text>
</comment>
<evidence type="ECO:0000313" key="7">
    <source>
        <dbReference type="EMBL" id="GLQ59711.1"/>
    </source>
</evidence>
<keyword evidence="4" id="KW-0342">GTP-binding</keyword>